<sequence length="164" mass="17869">MVNVLFVCLGNICRSPAAEGVFHALVDRHGLAHKVATDSAGTSGWNIGQPPDPRAQAEARRRGIDLSGLRARQAGPEDFHRFDYLVAMDKRNLAALAGFCPQGREPRLHLFLDFAPDAGHREVADPYSLGPEAFRHMFQLIEAGASGLLRHIVRHDLGGQDLSA</sequence>
<evidence type="ECO:0000313" key="7">
    <source>
        <dbReference type="EMBL" id="VUX45275.1"/>
    </source>
</evidence>
<feature type="active site" description="Proton donor" evidence="5">
    <location>
        <position position="125"/>
    </location>
</feature>
<keyword evidence="4" id="KW-0904">Protein phosphatase</keyword>
<dbReference type="PANTHER" id="PTHR11717">
    <property type="entry name" value="LOW MOLECULAR WEIGHT PROTEIN TYROSINE PHOSPHATASE"/>
    <property type="match status" value="1"/>
</dbReference>
<dbReference type="EC" id="3.1.3.48" evidence="2"/>
<dbReference type="SUPFAM" id="SSF52788">
    <property type="entry name" value="Phosphotyrosine protein phosphatases I"/>
    <property type="match status" value="1"/>
</dbReference>
<evidence type="ECO:0000256" key="3">
    <source>
        <dbReference type="ARBA" id="ARBA00022801"/>
    </source>
</evidence>
<evidence type="ECO:0000256" key="5">
    <source>
        <dbReference type="PIRSR" id="PIRSR617867-1"/>
    </source>
</evidence>
<evidence type="ECO:0000313" key="8">
    <source>
        <dbReference type="Proteomes" id="UP000326641"/>
    </source>
</evidence>
<dbReference type="PANTHER" id="PTHR11717:SF7">
    <property type="entry name" value="LOW MOLECULAR WEIGHT PHOSPHOTYROSINE PROTEIN PHOSPHATASE"/>
    <property type="match status" value="1"/>
</dbReference>
<proteinExistence type="inferred from homology"/>
<dbReference type="GO" id="GO:0004725">
    <property type="term" value="F:protein tyrosine phosphatase activity"/>
    <property type="evidence" value="ECO:0007669"/>
    <property type="project" value="UniProtKB-EC"/>
</dbReference>
<dbReference type="InterPro" id="IPR017867">
    <property type="entry name" value="Tyr_phospatase_low_mol_wt"/>
</dbReference>
<protein>
    <recommendedName>
        <fullName evidence="2">protein-tyrosine-phosphatase</fullName>
        <ecNumber evidence="2">3.1.3.48</ecNumber>
    </recommendedName>
</protein>
<dbReference type="Proteomes" id="UP000326641">
    <property type="component" value="Unassembled WGS sequence"/>
</dbReference>
<keyword evidence="3 7" id="KW-0378">Hydrolase</keyword>
<dbReference type="CDD" id="cd16343">
    <property type="entry name" value="LMWPTP"/>
    <property type="match status" value="1"/>
</dbReference>
<evidence type="ECO:0000259" key="6">
    <source>
        <dbReference type="SMART" id="SM00226"/>
    </source>
</evidence>
<dbReference type="InterPro" id="IPR036196">
    <property type="entry name" value="Ptyr_pPase_sf"/>
</dbReference>
<feature type="active site" evidence="5">
    <location>
        <position position="14"/>
    </location>
</feature>
<dbReference type="AlphaFoldDB" id="A0A564W9W4"/>
<dbReference type="Gene3D" id="3.40.50.2300">
    <property type="match status" value="1"/>
</dbReference>
<organism evidence="7 8">
    <name type="scientific">Candidatus Defluviicoccus seviourii</name>
    <dbReference type="NCBI Taxonomy" id="2565273"/>
    <lineage>
        <taxon>Bacteria</taxon>
        <taxon>Pseudomonadati</taxon>
        <taxon>Pseudomonadota</taxon>
        <taxon>Alphaproteobacteria</taxon>
        <taxon>Rhodospirillales</taxon>
        <taxon>Rhodospirillaceae</taxon>
        <taxon>Defluviicoccus</taxon>
    </lineage>
</organism>
<gene>
    <name evidence="7" type="primary">yfkJ</name>
    <name evidence="7" type="ORF">DF3PA_110009</name>
</gene>
<dbReference type="InterPro" id="IPR050438">
    <property type="entry name" value="LMW_PTPase"/>
</dbReference>
<name>A0A564W9W4_9PROT</name>
<dbReference type="Pfam" id="PF01451">
    <property type="entry name" value="LMWPc"/>
    <property type="match status" value="1"/>
</dbReference>
<reference evidence="7" key="1">
    <citation type="submission" date="2018-11" db="EMBL/GenBank/DDBJ databases">
        <authorList>
            <person name="Onetto C."/>
        </authorList>
    </citation>
    <scope>NUCLEOTIDE SEQUENCE [LARGE SCALE GENOMIC DNA]</scope>
</reference>
<evidence type="ECO:0000256" key="2">
    <source>
        <dbReference type="ARBA" id="ARBA00013064"/>
    </source>
</evidence>
<evidence type="ECO:0000256" key="1">
    <source>
        <dbReference type="ARBA" id="ARBA00011063"/>
    </source>
</evidence>
<accession>A0A564W9W4</accession>
<dbReference type="InterPro" id="IPR023485">
    <property type="entry name" value="Ptyr_pPase"/>
</dbReference>
<comment type="caution">
    <text evidence="7">The sequence shown here is derived from an EMBL/GenBank/DDBJ whole genome shotgun (WGS) entry which is preliminary data.</text>
</comment>
<feature type="domain" description="Phosphotyrosine protein phosphatase I" evidence="6">
    <location>
        <begin position="2"/>
        <end position="151"/>
    </location>
</feature>
<comment type="similarity">
    <text evidence="1">Belongs to the low molecular weight phosphotyrosine protein phosphatase family.</text>
</comment>
<evidence type="ECO:0000256" key="4">
    <source>
        <dbReference type="ARBA" id="ARBA00022912"/>
    </source>
</evidence>
<keyword evidence="8" id="KW-1185">Reference proteome</keyword>
<dbReference type="EMBL" id="UXAT02000003">
    <property type="protein sequence ID" value="VUX45275.1"/>
    <property type="molecule type" value="Genomic_DNA"/>
</dbReference>
<dbReference type="SMART" id="SM00226">
    <property type="entry name" value="LMWPc"/>
    <property type="match status" value="1"/>
</dbReference>
<feature type="active site" description="Nucleophile" evidence="5">
    <location>
        <position position="8"/>
    </location>
</feature>
<dbReference type="PRINTS" id="PR00719">
    <property type="entry name" value="LMWPTPASE"/>
</dbReference>